<proteinExistence type="predicted"/>
<name>A0A1M8ACK5_MALS4</name>
<dbReference type="Pfam" id="PF07173">
    <property type="entry name" value="GRDP-like"/>
    <property type="match status" value="1"/>
</dbReference>
<dbReference type="InterPro" id="IPR011723">
    <property type="entry name" value="Znf/thioredoxin_put"/>
</dbReference>
<dbReference type="OMA" id="SMITHES"/>
<dbReference type="EMBL" id="LT671828">
    <property type="protein sequence ID" value="SHO80150.1"/>
    <property type="molecule type" value="Genomic_DNA"/>
</dbReference>
<dbReference type="NCBIfam" id="TIGR02098">
    <property type="entry name" value="MJ0042_CXXC"/>
    <property type="match status" value="1"/>
</dbReference>
<dbReference type="AlphaFoldDB" id="A0A1M8ACK5"/>
<organism evidence="1 2">
    <name type="scientific">Malassezia sympodialis (strain ATCC 42132)</name>
    <name type="common">Atopic eczema-associated yeast</name>
    <dbReference type="NCBI Taxonomy" id="1230383"/>
    <lineage>
        <taxon>Eukaryota</taxon>
        <taxon>Fungi</taxon>
        <taxon>Dikarya</taxon>
        <taxon>Basidiomycota</taxon>
        <taxon>Ustilaginomycotina</taxon>
        <taxon>Malasseziomycetes</taxon>
        <taxon>Malasseziales</taxon>
        <taxon>Malasseziaceae</taxon>
        <taxon>Malassezia</taxon>
    </lineage>
</organism>
<evidence type="ECO:0000313" key="2">
    <source>
        <dbReference type="Proteomes" id="UP000186303"/>
    </source>
</evidence>
<keyword evidence="2" id="KW-1185">Reference proteome</keyword>
<dbReference type="VEuPathDB" id="FungiDB:MSYG_4506"/>
<gene>
    <name evidence="1" type="ORF">MSYG_4506</name>
</gene>
<dbReference type="STRING" id="1230383.A0A1M8ACK5"/>
<accession>A0A1M8ACK5</accession>
<dbReference type="Proteomes" id="UP000186303">
    <property type="component" value="Chromosome 8"/>
</dbReference>
<dbReference type="InterPro" id="IPR009836">
    <property type="entry name" value="GRDP-like"/>
</dbReference>
<sequence length="656" mass="73942">MLGGNVDRSLIARSTVIQPYRARPDDKKYVAQIESRLREFVAPQDLTSHLRLLAAFRALRSRVQKEDGSAPPTYKASMMDESPPTELNNANGFLWAKFVTRALYRFDLYVRQVLSTLPQVKAFAPDFASFRDGVKGIQVQAIDVPDTHLPPLDVALIWHVYRLNPSRILEDSHRDTPYAPLRKLDFPLESLAKTILIDEARVVNNAAQDTWERSTHTPFNPLMSQSEVAPIRCPHCRTTCTVSFDDLVANQWKTKCANCAKTFGASQVTGRAWIDDVQRWSEGGDDETGFRLRGAIFSPHDGYYFSKDPYAAVLLRCIANKRVSTATMWGNVSEPDNNKDIYGELQRGIWSAEELGRMYDFDIDKISAALLQELKRMSIYLPGKEGRAVNARRADIRHRLALMIKNYKQSHPLSHASIDLVGAVQRQFRFVDSVQQLGWLSNPETLDTRSALLRYRAWVALVSLKAGVLVPTLDIDLCWHTHMLSSTYYWDMIMTVGLFLDHEDKVEEKDMEEAASKTQYIWKHVFGQPYTENSTEKKSLLSKLKGKNRAHNNPQYSLSTTQSVNLIDPATYATLQADMRPFYVTGNHGAGLGACMAGNMDKVGYSACLAVNLGFNDRDAGIYSYASSYSRDGESIQKALPPYETYMTPIAMGFGP</sequence>
<reference evidence="2" key="1">
    <citation type="journal article" date="2017" name="Nucleic Acids Res.">
        <title>Proteogenomics produces comprehensive and highly accurate protein-coding gene annotation in a complete genome assembly of Malassezia sympodialis.</title>
        <authorList>
            <person name="Zhu Y."/>
            <person name="Engstroem P.G."/>
            <person name="Tellgren-Roth C."/>
            <person name="Baudo C.D."/>
            <person name="Kennell J.C."/>
            <person name="Sun S."/>
            <person name="Billmyre R.B."/>
            <person name="Schroeder M.S."/>
            <person name="Andersson A."/>
            <person name="Holm T."/>
            <person name="Sigurgeirsson B."/>
            <person name="Wu G."/>
            <person name="Sankaranarayanan S.R."/>
            <person name="Siddharthan R."/>
            <person name="Sanyal K."/>
            <person name="Lundeberg J."/>
            <person name="Nystedt B."/>
            <person name="Boekhout T."/>
            <person name="Dawson T.L. Jr."/>
            <person name="Heitman J."/>
            <person name="Scheynius A."/>
            <person name="Lehtioe J."/>
        </authorList>
    </citation>
    <scope>NUCLEOTIDE SEQUENCE [LARGE SCALE GENOMIC DNA]</scope>
    <source>
        <strain evidence="2">ATCC 42132</strain>
    </source>
</reference>
<protein>
    <submittedName>
        <fullName evidence="1">Uncharacterized protein</fullName>
    </submittedName>
</protein>
<dbReference type="PANTHER" id="PTHR34365:SF7">
    <property type="entry name" value="GLYCINE-RICH DOMAIN-CONTAINING PROTEIN 1"/>
    <property type="match status" value="1"/>
</dbReference>
<evidence type="ECO:0000313" key="1">
    <source>
        <dbReference type="EMBL" id="SHO80150.1"/>
    </source>
</evidence>
<dbReference type="PANTHER" id="PTHR34365">
    <property type="entry name" value="ENOLASE (DUF1399)"/>
    <property type="match status" value="1"/>
</dbReference>
<dbReference type="OrthoDB" id="2684236at2759"/>